<accession>A0A5C5XZ85</accession>
<dbReference type="SUPFAM" id="SSF52980">
    <property type="entry name" value="Restriction endonuclease-like"/>
    <property type="match status" value="1"/>
</dbReference>
<keyword evidence="3" id="KW-1185">Reference proteome</keyword>
<dbReference type="AlphaFoldDB" id="A0A5C5XZ85"/>
<dbReference type="EMBL" id="SJPL01000001">
    <property type="protein sequence ID" value="TWT68204.1"/>
    <property type="molecule type" value="Genomic_DNA"/>
</dbReference>
<dbReference type="PANTHER" id="PTHR38590">
    <property type="entry name" value="BLL0828 PROTEIN"/>
    <property type="match status" value="1"/>
</dbReference>
<name>A0A5C5XZ85_9PLAN</name>
<dbReference type="InterPro" id="IPR047216">
    <property type="entry name" value="Endonuclease_DUF559_bact"/>
</dbReference>
<dbReference type="CDD" id="cd01038">
    <property type="entry name" value="Endonuclease_DUF559"/>
    <property type="match status" value="1"/>
</dbReference>
<dbReference type="PANTHER" id="PTHR38590:SF1">
    <property type="entry name" value="BLL0828 PROTEIN"/>
    <property type="match status" value="1"/>
</dbReference>
<dbReference type="InterPro" id="IPR007569">
    <property type="entry name" value="DUF559"/>
</dbReference>
<dbReference type="OrthoDB" id="9798754at2"/>
<sequence>MTIQHSPQRQPERIQFARDQRRQANEFAQDVWQMLRGRRMLGQKFRREHPIGAYTVDFVCLELRLVVEVDGKDHFTPQGRDRDAQRDAFLRSEGFEVLRIEGFRVTQDPQRVREVIEAAVENRKSRMPAR</sequence>
<organism evidence="2 3">
    <name type="scientific">Crateriforma conspicua</name>
    <dbReference type="NCBI Taxonomy" id="2527996"/>
    <lineage>
        <taxon>Bacteria</taxon>
        <taxon>Pseudomonadati</taxon>
        <taxon>Planctomycetota</taxon>
        <taxon>Planctomycetia</taxon>
        <taxon>Planctomycetales</taxon>
        <taxon>Planctomycetaceae</taxon>
        <taxon>Crateriforma</taxon>
    </lineage>
</organism>
<evidence type="ECO:0000313" key="2">
    <source>
        <dbReference type="EMBL" id="TWT68204.1"/>
    </source>
</evidence>
<comment type="caution">
    <text evidence="2">The sequence shown here is derived from an EMBL/GenBank/DDBJ whole genome shotgun (WGS) entry which is preliminary data.</text>
</comment>
<dbReference type="Gene3D" id="3.40.960.10">
    <property type="entry name" value="VSR Endonuclease"/>
    <property type="match status" value="1"/>
</dbReference>
<proteinExistence type="predicted"/>
<dbReference type="Pfam" id="PF04480">
    <property type="entry name" value="DUF559"/>
    <property type="match status" value="1"/>
</dbReference>
<evidence type="ECO:0000313" key="3">
    <source>
        <dbReference type="Proteomes" id="UP000317238"/>
    </source>
</evidence>
<dbReference type="Proteomes" id="UP000317238">
    <property type="component" value="Unassembled WGS sequence"/>
</dbReference>
<dbReference type="InterPro" id="IPR011335">
    <property type="entry name" value="Restrct_endonuc-II-like"/>
</dbReference>
<gene>
    <name evidence="2" type="ORF">Pan14r_04460</name>
</gene>
<reference evidence="2 3" key="1">
    <citation type="submission" date="2019-02" db="EMBL/GenBank/DDBJ databases">
        <title>Deep-cultivation of Planctomycetes and their phenomic and genomic characterization uncovers novel biology.</title>
        <authorList>
            <person name="Wiegand S."/>
            <person name="Jogler M."/>
            <person name="Boedeker C."/>
            <person name="Pinto D."/>
            <person name="Vollmers J."/>
            <person name="Rivas-Marin E."/>
            <person name="Kohn T."/>
            <person name="Peeters S.H."/>
            <person name="Heuer A."/>
            <person name="Rast P."/>
            <person name="Oberbeckmann S."/>
            <person name="Bunk B."/>
            <person name="Jeske O."/>
            <person name="Meyerdierks A."/>
            <person name="Storesund J.E."/>
            <person name="Kallscheuer N."/>
            <person name="Luecker S."/>
            <person name="Lage O.M."/>
            <person name="Pohl T."/>
            <person name="Merkel B.J."/>
            <person name="Hornburger P."/>
            <person name="Mueller R.-W."/>
            <person name="Bruemmer F."/>
            <person name="Labrenz M."/>
            <person name="Spormann A.M."/>
            <person name="Op Den Camp H."/>
            <person name="Overmann J."/>
            <person name="Amann R."/>
            <person name="Jetten M.S.M."/>
            <person name="Mascher T."/>
            <person name="Medema M.H."/>
            <person name="Devos D.P."/>
            <person name="Kaster A.-K."/>
            <person name="Ovreas L."/>
            <person name="Rohde M."/>
            <person name="Galperin M.Y."/>
            <person name="Jogler C."/>
        </authorList>
    </citation>
    <scope>NUCLEOTIDE SEQUENCE [LARGE SCALE GENOMIC DNA]</scope>
    <source>
        <strain evidence="2 3">Pan14r</strain>
    </source>
</reference>
<dbReference type="RefSeq" id="WP_146438187.1">
    <property type="nucleotide sequence ID" value="NZ_SJPL01000001.1"/>
</dbReference>
<feature type="domain" description="DUF559" evidence="1">
    <location>
        <begin position="14"/>
        <end position="120"/>
    </location>
</feature>
<protein>
    <recommendedName>
        <fullName evidence="1">DUF559 domain-containing protein</fullName>
    </recommendedName>
</protein>
<evidence type="ECO:0000259" key="1">
    <source>
        <dbReference type="Pfam" id="PF04480"/>
    </source>
</evidence>